<gene>
    <name evidence="1" type="ORF">RPERSI_LOCUS24978</name>
</gene>
<evidence type="ECO:0000313" key="1">
    <source>
        <dbReference type="EMBL" id="CAG8818740.1"/>
    </source>
</evidence>
<dbReference type="Proteomes" id="UP000789920">
    <property type="component" value="Unassembled WGS sequence"/>
</dbReference>
<feature type="non-terminal residue" evidence="1">
    <location>
        <position position="1"/>
    </location>
</feature>
<keyword evidence="2" id="KW-1185">Reference proteome</keyword>
<reference evidence="1" key="1">
    <citation type="submission" date="2021-06" db="EMBL/GenBank/DDBJ databases">
        <authorList>
            <person name="Kallberg Y."/>
            <person name="Tangrot J."/>
            <person name="Rosling A."/>
        </authorList>
    </citation>
    <scope>NUCLEOTIDE SEQUENCE</scope>
    <source>
        <strain evidence="1">MA461A</strain>
    </source>
</reference>
<comment type="caution">
    <text evidence="1">The sequence shown here is derived from an EMBL/GenBank/DDBJ whole genome shotgun (WGS) entry which is preliminary data.</text>
</comment>
<name>A0ACA9S0M3_9GLOM</name>
<feature type="non-terminal residue" evidence="1">
    <location>
        <position position="113"/>
    </location>
</feature>
<protein>
    <submittedName>
        <fullName evidence="1">25478_t:CDS:1</fullName>
    </submittedName>
</protein>
<evidence type="ECO:0000313" key="2">
    <source>
        <dbReference type="Proteomes" id="UP000789920"/>
    </source>
</evidence>
<dbReference type="EMBL" id="CAJVQC010081377">
    <property type="protein sequence ID" value="CAG8818740.1"/>
    <property type="molecule type" value="Genomic_DNA"/>
</dbReference>
<proteinExistence type="predicted"/>
<organism evidence="1 2">
    <name type="scientific">Racocetra persica</name>
    <dbReference type="NCBI Taxonomy" id="160502"/>
    <lineage>
        <taxon>Eukaryota</taxon>
        <taxon>Fungi</taxon>
        <taxon>Fungi incertae sedis</taxon>
        <taxon>Mucoromycota</taxon>
        <taxon>Glomeromycotina</taxon>
        <taxon>Glomeromycetes</taxon>
        <taxon>Diversisporales</taxon>
        <taxon>Gigasporaceae</taxon>
        <taxon>Racocetra</taxon>
    </lineage>
</organism>
<accession>A0ACA9S0M3</accession>
<sequence length="113" mass="12771">LTVVVETPAIDIESDSDNFSLLLTTETCQYCKAKFWMIEKNQNSRYVASKFPLCCASSKVQLPSLLEPLPYLLNLYTSTNSDAINFRKHVRSYNSTLVCTSFSANIDTQFLGR</sequence>